<feature type="transmembrane region" description="Helical" evidence="1">
    <location>
        <begin position="52"/>
        <end position="72"/>
    </location>
</feature>
<keyword evidence="1" id="KW-0472">Membrane</keyword>
<dbReference type="Proteomes" id="UP000011134">
    <property type="component" value="Unassembled WGS sequence"/>
</dbReference>
<reference evidence="2 3" key="1">
    <citation type="submission" date="2012-12" db="EMBL/GenBank/DDBJ databases">
        <title>Genome Assembly of Photobacterium sp. AK15.</title>
        <authorList>
            <person name="Khatri I."/>
            <person name="Vaidya B."/>
            <person name="Srinivas T.N.R."/>
            <person name="Subramanian S."/>
            <person name="Pinnaka A."/>
        </authorList>
    </citation>
    <scope>NUCLEOTIDE SEQUENCE [LARGE SCALE GENOMIC DNA]</scope>
    <source>
        <strain evidence="2 3">AK15</strain>
    </source>
</reference>
<comment type="caution">
    <text evidence="2">The sequence shown here is derived from an EMBL/GenBank/DDBJ whole genome shotgun (WGS) entry which is preliminary data.</text>
</comment>
<evidence type="ECO:0000313" key="2">
    <source>
        <dbReference type="EMBL" id="ELR66913.1"/>
    </source>
</evidence>
<name>L8JF97_9GAMM</name>
<dbReference type="AlphaFoldDB" id="L8JF97"/>
<accession>L8JF97</accession>
<feature type="transmembrane region" description="Helical" evidence="1">
    <location>
        <begin position="12"/>
        <end position="32"/>
    </location>
</feature>
<feature type="transmembrane region" description="Helical" evidence="1">
    <location>
        <begin position="161"/>
        <end position="185"/>
    </location>
</feature>
<feature type="transmembrane region" description="Helical" evidence="1">
    <location>
        <begin position="287"/>
        <end position="305"/>
    </location>
</feature>
<dbReference type="EMBL" id="AMZO01000006">
    <property type="protein sequence ID" value="ELR66913.1"/>
    <property type="molecule type" value="Genomic_DNA"/>
</dbReference>
<dbReference type="OrthoDB" id="5823006at2"/>
<sequence>MIRNQTTNIWRWLPITLIPIALCLSSNCFAHVRWFIADGTNPETTLPYDTVSLAIVFATISLLLFATTVSYLPLLPNRLKTGLTRPVISDYPWMWYLLILVINCYLAVNLLMGEFLAPNLYLSPQVAIYGVLIQAAAIVLMAVSVSLTGFAIVLTSLGLFVFFPFFIALDYVFEFLFVGLAMIFIGPSLNNNDNKFCISLGQHKKQWRSIAVNLIRIGLGLQLLELGIHNKLMLPGMALAFIDQNAYYNFFPLLNLPQVSNLHFVLFVGLSEAILGLLLITNLANRLIYGLLLMIFMLTFLLSGTEELVGHMPIFTVLLILFLEAGGPLNVKQPMFGKIEKGKA</sequence>
<feature type="transmembrane region" description="Helical" evidence="1">
    <location>
        <begin position="262"/>
        <end position="280"/>
    </location>
</feature>
<dbReference type="RefSeq" id="WP_007464007.1">
    <property type="nucleotide sequence ID" value="NZ_AMZO01000006.1"/>
</dbReference>
<feature type="transmembrane region" description="Helical" evidence="1">
    <location>
        <begin position="311"/>
        <end position="331"/>
    </location>
</feature>
<keyword evidence="1" id="KW-1133">Transmembrane helix</keyword>
<protein>
    <recommendedName>
        <fullName evidence="4">DoxX family protein</fullName>
    </recommendedName>
</protein>
<proteinExistence type="predicted"/>
<feature type="transmembrane region" description="Helical" evidence="1">
    <location>
        <begin position="93"/>
        <end position="112"/>
    </location>
</feature>
<feature type="transmembrane region" description="Helical" evidence="1">
    <location>
        <begin position="132"/>
        <end position="154"/>
    </location>
</feature>
<organism evidence="2 3">
    <name type="scientific">Photobacterium marinum</name>
    <dbReference type="NCBI Taxonomy" id="1056511"/>
    <lineage>
        <taxon>Bacteria</taxon>
        <taxon>Pseudomonadati</taxon>
        <taxon>Pseudomonadota</taxon>
        <taxon>Gammaproteobacteria</taxon>
        <taxon>Vibrionales</taxon>
        <taxon>Vibrionaceae</taxon>
        <taxon>Photobacterium</taxon>
    </lineage>
</organism>
<keyword evidence="3" id="KW-1185">Reference proteome</keyword>
<evidence type="ECO:0008006" key="4">
    <source>
        <dbReference type="Google" id="ProtNLM"/>
    </source>
</evidence>
<keyword evidence="1" id="KW-0812">Transmembrane</keyword>
<evidence type="ECO:0000313" key="3">
    <source>
        <dbReference type="Proteomes" id="UP000011134"/>
    </source>
</evidence>
<gene>
    <name evidence="2" type="ORF">C942_04612</name>
</gene>
<evidence type="ECO:0000256" key="1">
    <source>
        <dbReference type="SAM" id="Phobius"/>
    </source>
</evidence>
<dbReference type="PATRIC" id="fig|1056511.3.peg.1441"/>